<sequence>MELTKNKSTDIILRSNNSQNDYEQQISMLTNQNKAYSLKKTSKFYQILFFIFLIICGILVILLITTFYSLIQTQKKLSIALNPFSKEPKLRKLFIENEPKVECKTEACYKATNFILDNLNTSADPCVNFNQFSCGKWLSEQPNDKDHFTIAYDKMLVGISDLFKSNINTDDSELYKNMKILYQSCLNQNHIQNNSDIEFFTYIFKEFGSWPLLENQIQSNQFLTDTHFGFEKILSKLQGLQMPFLFSFLSDEFDSKIIMNINFPKDYCKFQNFYPKSNTTRSKFIKMYKNFLDLIKDSLNIEKNSHSNFDEQIDEMLQVAHRIYFINSDLYQCGRRRGPHEYIKKTIDELDTLFNQNKTNFFNFKKYVNFLNEKATRQIDSNTQVVMFKLTFEYLTNLLKSLNELNLSSSQFQRGFMNLVHFHIIYSILKPSEVFSTPHIDIILPIRYYHNLYQYSKHTGRLNPMENLEMIYKFSREKICANSVLDSFNTPDTEERKELQNLFLTKKFDLSLKNQSNLIFSKLLETTYEVIGKQKWIDENTKSLIEKRLKMMEHKMLFSDEVLQPKKNFSSHNLTSSYVMNKLIMRQYAYSRDFDMVGVEQKNRLHDKEHIFDIFEANLLNIERHNVLLIPAGVLIEPIFNQNNPIYLNYATFGSFMAHEIFHLISDILLHYSSEQTRDNYINKVHCLIDNYEKYTKMYYGFEIDGTNSMQEQISDNFGFLIGFKTFLKEMEMNAHMSDILLPGINYTPEQLFFIRYSQSYCRKRDKLSQKDFEKYHVIHEYRSFQVSLIPEFKDTFKCSSNVFMNLTQCKIFDI</sequence>
<evidence type="ECO:0000256" key="7">
    <source>
        <dbReference type="SAM" id="Phobius"/>
    </source>
</evidence>
<dbReference type="InterPro" id="IPR000718">
    <property type="entry name" value="Peptidase_M13"/>
</dbReference>
<dbReference type="InterPro" id="IPR008753">
    <property type="entry name" value="Peptidase_M13_N"/>
</dbReference>
<dbReference type="InterPro" id="IPR018497">
    <property type="entry name" value="Peptidase_M13_C"/>
</dbReference>
<keyword evidence="4" id="KW-0378">Hydrolase</keyword>
<keyword evidence="7" id="KW-1133">Transmembrane helix</keyword>
<keyword evidence="5" id="KW-0862">Zinc</keyword>
<dbReference type="GO" id="GO:0016485">
    <property type="term" value="P:protein processing"/>
    <property type="evidence" value="ECO:0007669"/>
    <property type="project" value="TreeGrafter"/>
</dbReference>
<accession>A0A813M5X0</accession>
<keyword evidence="11" id="KW-1185">Reference proteome</keyword>
<dbReference type="Proteomes" id="UP000663879">
    <property type="component" value="Unassembled WGS sequence"/>
</dbReference>
<dbReference type="PANTHER" id="PTHR11733">
    <property type="entry name" value="ZINC METALLOPROTEASE FAMILY M13 NEPRILYSIN-RELATED"/>
    <property type="match status" value="1"/>
</dbReference>
<protein>
    <submittedName>
        <fullName evidence="10">Uncharacterized protein</fullName>
    </submittedName>
</protein>
<dbReference type="InterPro" id="IPR042089">
    <property type="entry name" value="Peptidase_M13_dom_2"/>
</dbReference>
<dbReference type="Pfam" id="PF05649">
    <property type="entry name" value="Peptidase_M13_N"/>
    <property type="match status" value="1"/>
</dbReference>
<evidence type="ECO:0000256" key="3">
    <source>
        <dbReference type="ARBA" id="ARBA00022723"/>
    </source>
</evidence>
<keyword evidence="3" id="KW-0479">Metal-binding</keyword>
<feature type="domain" description="Peptidase M13 N-terminal" evidence="9">
    <location>
        <begin position="125"/>
        <end position="557"/>
    </location>
</feature>
<evidence type="ECO:0000313" key="10">
    <source>
        <dbReference type="EMBL" id="CAF0711083.1"/>
    </source>
</evidence>
<evidence type="ECO:0000256" key="5">
    <source>
        <dbReference type="ARBA" id="ARBA00022833"/>
    </source>
</evidence>
<comment type="cofactor">
    <cofactor evidence="1">
        <name>Zn(2+)</name>
        <dbReference type="ChEBI" id="CHEBI:29105"/>
    </cofactor>
</comment>
<evidence type="ECO:0000256" key="1">
    <source>
        <dbReference type="ARBA" id="ARBA00001947"/>
    </source>
</evidence>
<dbReference type="EMBL" id="CAJNOC010000061">
    <property type="protein sequence ID" value="CAF0711083.1"/>
    <property type="molecule type" value="Genomic_DNA"/>
</dbReference>
<feature type="domain" description="Peptidase M13 C-terminal" evidence="8">
    <location>
        <begin position="625"/>
        <end position="809"/>
    </location>
</feature>
<name>A0A813M5X0_9BILA</name>
<dbReference type="InterPro" id="IPR024079">
    <property type="entry name" value="MetalloPept_cat_dom_sf"/>
</dbReference>
<proteinExistence type="predicted"/>
<evidence type="ECO:0000313" key="11">
    <source>
        <dbReference type="Proteomes" id="UP000663879"/>
    </source>
</evidence>
<dbReference type="GO" id="GO:0004222">
    <property type="term" value="F:metalloendopeptidase activity"/>
    <property type="evidence" value="ECO:0007669"/>
    <property type="project" value="InterPro"/>
</dbReference>
<comment type="caution">
    <text evidence="10">The sequence shown here is derived from an EMBL/GenBank/DDBJ whole genome shotgun (WGS) entry which is preliminary data.</text>
</comment>
<reference evidence="10" key="1">
    <citation type="submission" date="2021-02" db="EMBL/GenBank/DDBJ databases">
        <authorList>
            <person name="Nowell W R."/>
        </authorList>
    </citation>
    <scope>NUCLEOTIDE SEQUENCE</scope>
    <source>
        <strain evidence="10">Ploen Becks lab</strain>
    </source>
</reference>
<dbReference type="PROSITE" id="PS51885">
    <property type="entry name" value="NEPRILYSIN"/>
    <property type="match status" value="1"/>
</dbReference>
<organism evidence="10 11">
    <name type="scientific">Brachionus calyciflorus</name>
    <dbReference type="NCBI Taxonomy" id="104777"/>
    <lineage>
        <taxon>Eukaryota</taxon>
        <taxon>Metazoa</taxon>
        <taxon>Spiralia</taxon>
        <taxon>Gnathifera</taxon>
        <taxon>Rotifera</taxon>
        <taxon>Eurotatoria</taxon>
        <taxon>Monogononta</taxon>
        <taxon>Pseudotrocha</taxon>
        <taxon>Ploima</taxon>
        <taxon>Brachionidae</taxon>
        <taxon>Brachionus</taxon>
    </lineage>
</organism>
<feature type="transmembrane region" description="Helical" evidence="7">
    <location>
        <begin position="47"/>
        <end position="71"/>
    </location>
</feature>
<gene>
    <name evidence="10" type="ORF">OXX778_LOCUS1059</name>
</gene>
<keyword evidence="6" id="KW-0482">Metalloprotease</keyword>
<keyword evidence="2" id="KW-0645">Protease</keyword>
<evidence type="ECO:0000259" key="8">
    <source>
        <dbReference type="Pfam" id="PF01431"/>
    </source>
</evidence>
<evidence type="ECO:0000256" key="2">
    <source>
        <dbReference type="ARBA" id="ARBA00022670"/>
    </source>
</evidence>
<dbReference type="GO" id="GO:0005886">
    <property type="term" value="C:plasma membrane"/>
    <property type="evidence" value="ECO:0007669"/>
    <property type="project" value="TreeGrafter"/>
</dbReference>
<dbReference type="Pfam" id="PF01431">
    <property type="entry name" value="Peptidase_M13"/>
    <property type="match status" value="1"/>
</dbReference>
<evidence type="ECO:0000256" key="4">
    <source>
        <dbReference type="ARBA" id="ARBA00022801"/>
    </source>
</evidence>
<dbReference type="Gene3D" id="3.40.390.10">
    <property type="entry name" value="Collagenase (Catalytic Domain)"/>
    <property type="match status" value="1"/>
</dbReference>
<dbReference type="SUPFAM" id="SSF55486">
    <property type="entry name" value="Metalloproteases ('zincins'), catalytic domain"/>
    <property type="match status" value="1"/>
</dbReference>
<evidence type="ECO:0000256" key="6">
    <source>
        <dbReference type="ARBA" id="ARBA00023049"/>
    </source>
</evidence>
<keyword evidence="7" id="KW-0812">Transmembrane</keyword>
<dbReference type="AlphaFoldDB" id="A0A813M5X0"/>
<evidence type="ECO:0000259" key="9">
    <source>
        <dbReference type="Pfam" id="PF05649"/>
    </source>
</evidence>
<dbReference type="GO" id="GO:0046872">
    <property type="term" value="F:metal ion binding"/>
    <property type="evidence" value="ECO:0007669"/>
    <property type="project" value="UniProtKB-KW"/>
</dbReference>
<dbReference type="PANTHER" id="PTHR11733:SF133">
    <property type="entry name" value="PHOSPHATE-REGULATING NEUTRAL ENDOPEPTIDASE PHEX"/>
    <property type="match status" value="1"/>
</dbReference>
<dbReference type="Gene3D" id="1.10.1380.10">
    <property type="entry name" value="Neutral endopeptidase , domain2"/>
    <property type="match status" value="1"/>
</dbReference>
<keyword evidence="7" id="KW-0472">Membrane</keyword>
<dbReference type="OrthoDB" id="6475849at2759"/>